<sequence>MTFGSFWARGRLWRPRLDDARTAALQLVGFATWIPFIVWFNLHVAEVTLVDGGSMYPLLNGDRDTTLKRDAVLNYKWAPQKGLKRGMVVTLRSPYRPETVVVKRLVALPGDVVQTKRPYPIPVQRVPEGHIWVEGDGPPGSSLDSNTYGPVSMRLLTGRVTHILYPLGRFGRLAWWEWDRRADYL</sequence>
<evidence type="ECO:0000256" key="6">
    <source>
        <dbReference type="ARBA" id="ARBA00022792"/>
    </source>
</evidence>
<keyword evidence="9" id="KW-0496">Mitochondrion</keyword>
<keyword evidence="14" id="KW-1185">Reference proteome</keyword>
<keyword evidence="10" id="KW-0472">Membrane</keyword>
<feature type="active site" evidence="11">
    <location>
        <position position="54"/>
    </location>
</feature>
<evidence type="ECO:0000256" key="4">
    <source>
        <dbReference type="ARBA" id="ARBA00022670"/>
    </source>
</evidence>
<name>A0A8H4QBA6_9HYPO</name>
<comment type="caution">
    <text evidence="13">The sequence shown here is derived from an EMBL/GenBank/DDBJ whole genome shotgun (WGS) entry which is preliminary data.</text>
</comment>
<evidence type="ECO:0000256" key="7">
    <source>
        <dbReference type="ARBA" id="ARBA00022801"/>
    </source>
</evidence>
<dbReference type="Gene3D" id="2.10.109.10">
    <property type="entry name" value="Umud Fragment, subunit A"/>
    <property type="match status" value="1"/>
</dbReference>
<dbReference type="GO" id="GO:0004252">
    <property type="term" value="F:serine-type endopeptidase activity"/>
    <property type="evidence" value="ECO:0007669"/>
    <property type="project" value="InterPro"/>
</dbReference>
<evidence type="ECO:0000256" key="1">
    <source>
        <dbReference type="ARBA" id="ARBA00004434"/>
    </source>
</evidence>
<comment type="similarity">
    <text evidence="2">Belongs to the peptidase S26 family. IMP2 subfamily.</text>
</comment>
<protein>
    <recommendedName>
        <fullName evidence="3">Mitochondrial inner membrane protease subunit 2</fullName>
    </recommendedName>
</protein>
<dbReference type="InterPro" id="IPR019533">
    <property type="entry name" value="Peptidase_S26"/>
</dbReference>
<dbReference type="AlphaFoldDB" id="A0A8H4QBA6"/>
<accession>A0A8H4QBA6</accession>
<dbReference type="PRINTS" id="PR00727">
    <property type="entry name" value="LEADERPTASE"/>
</dbReference>
<dbReference type="GO" id="GO:0042720">
    <property type="term" value="C:mitochondrial inner membrane peptidase complex"/>
    <property type="evidence" value="ECO:0007669"/>
    <property type="project" value="InterPro"/>
</dbReference>
<feature type="domain" description="Peptidase S26" evidence="12">
    <location>
        <begin position="34"/>
        <end position="116"/>
    </location>
</feature>
<dbReference type="Proteomes" id="UP000562929">
    <property type="component" value="Unassembled WGS sequence"/>
</dbReference>
<reference evidence="13 14" key="1">
    <citation type="journal article" date="2020" name="G3 (Bethesda)">
        <title>Genetic Underpinnings of Host Manipulation by Ophiocordyceps as Revealed by Comparative Transcriptomics.</title>
        <authorList>
            <person name="Will I."/>
            <person name="Das B."/>
            <person name="Trinh T."/>
            <person name="Brachmann A."/>
            <person name="Ohm R.A."/>
            <person name="de Bekker C."/>
        </authorList>
    </citation>
    <scope>NUCLEOTIDE SEQUENCE [LARGE SCALE GENOMIC DNA]</scope>
    <source>
        <strain evidence="13 14">EC05</strain>
    </source>
</reference>
<keyword evidence="7" id="KW-0378">Hydrolase</keyword>
<evidence type="ECO:0000256" key="11">
    <source>
        <dbReference type="PIRSR" id="PIRSR600223-1"/>
    </source>
</evidence>
<dbReference type="SUPFAM" id="SSF51306">
    <property type="entry name" value="LexA/Signal peptidase"/>
    <property type="match status" value="1"/>
</dbReference>
<evidence type="ECO:0000256" key="10">
    <source>
        <dbReference type="ARBA" id="ARBA00023136"/>
    </source>
</evidence>
<dbReference type="Pfam" id="PF10502">
    <property type="entry name" value="Peptidase_S26"/>
    <property type="match status" value="1"/>
</dbReference>
<dbReference type="PANTHER" id="PTHR46041:SF2">
    <property type="entry name" value="MITOCHONDRIAL INNER MEMBRANE PROTEASE SUBUNIT 2"/>
    <property type="match status" value="1"/>
</dbReference>
<evidence type="ECO:0000256" key="8">
    <source>
        <dbReference type="ARBA" id="ARBA00022989"/>
    </source>
</evidence>
<dbReference type="InterPro" id="IPR037730">
    <property type="entry name" value="IMP2"/>
</dbReference>
<keyword evidence="8" id="KW-1133">Transmembrane helix</keyword>
<dbReference type="InterPro" id="IPR000223">
    <property type="entry name" value="Pept_S26A_signal_pept_1"/>
</dbReference>
<organism evidence="13 14">
    <name type="scientific">Ophiocordyceps camponoti-floridani</name>
    <dbReference type="NCBI Taxonomy" id="2030778"/>
    <lineage>
        <taxon>Eukaryota</taxon>
        <taxon>Fungi</taxon>
        <taxon>Dikarya</taxon>
        <taxon>Ascomycota</taxon>
        <taxon>Pezizomycotina</taxon>
        <taxon>Sordariomycetes</taxon>
        <taxon>Hypocreomycetidae</taxon>
        <taxon>Hypocreales</taxon>
        <taxon>Ophiocordycipitaceae</taxon>
        <taxon>Ophiocordyceps</taxon>
    </lineage>
</organism>
<evidence type="ECO:0000313" key="13">
    <source>
        <dbReference type="EMBL" id="KAF4592530.1"/>
    </source>
</evidence>
<evidence type="ECO:0000256" key="5">
    <source>
        <dbReference type="ARBA" id="ARBA00022692"/>
    </source>
</evidence>
<evidence type="ECO:0000259" key="12">
    <source>
        <dbReference type="Pfam" id="PF10502"/>
    </source>
</evidence>
<keyword evidence="4" id="KW-0645">Protease</keyword>
<keyword evidence="5" id="KW-0812">Transmembrane</keyword>
<gene>
    <name evidence="13" type="ORF">GQ602_002829</name>
</gene>
<dbReference type="GO" id="GO:0006627">
    <property type="term" value="P:protein processing involved in protein targeting to mitochondrion"/>
    <property type="evidence" value="ECO:0007669"/>
    <property type="project" value="InterPro"/>
</dbReference>
<dbReference type="CDD" id="cd06530">
    <property type="entry name" value="S26_SPase_I"/>
    <property type="match status" value="1"/>
</dbReference>
<dbReference type="PANTHER" id="PTHR46041">
    <property type="entry name" value="MITOCHONDRIAL INNER MEMBRANE PROTEASE SUBUNIT 2"/>
    <property type="match status" value="1"/>
</dbReference>
<evidence type="ECO:0000313" key="14">
    <source>
        <dbReference type="Proteomes" id="UP000562929"/>
    </source>
</evidence>
<comment type="subcellular location">
    <subcellularLocation>
        <location evidence="1">Mitochondrion inner membrane</location>
        <topology evidence="1">Single-pass membrane protein</topology>
    </subcellularLocation>
</comment>
<dbReference type="OrthoDB" id="9996127at2759"/>
<feature type="active site" evidence="11">
    <location>
        <position position="103"/>
    </location>
</feature>
<proteinExistence type="inferred from homology"/>
<evidence type="ECO:0000256" key="3">
    <source>
        <dbReference type="ARBA" id="ARBA00013650"/>
    </source>
</evidence>
<dbReference type="EMBL" id="JAACLJ010000002">
    <property type="protein sequence ID" value="KAF4592530.1"/>
    <property type="molecule type" value="Genomic_DNA"/>
</dbReference>
<evidence type="ECO:0000256" key="2">
    <source>
        <dbReference type="ARBA" id="ARBA00007066"/>
    </source>
</evidence>
<dbReference type="InterPro" id="IPR036286">
    <property type="entry name" value="LexA/Signal_pep-like_sf"/>
</dbReference>
<evidence type="ECO:0000256" key="9">
    <source>
        <dbReference type="ARBA" id="ARBA00023128"/>
    </source>
</evidence>
<dbReference type="GO" id="GO:0006465">
    <property type="term" value="P:signal peptide processing"/>
    <property type="evidence" value="ECO:0007669"/>
    <property type="project" value="InterPro"/>
</dbReference>
<keyword evidence="6" id="KW-0999">Mitochondrion inner membrane</keyword>